<evidence type="ECO:0000259" key="4">
    <source>
        <dbReference type="PROSITE" id="PS01124"/>
    </source>
</evidence>
<dbReference type="CDD" id="cd06996">
    <property type="entry name" value="cupin_Lmo2851-like_N"/>
    <property type="match status" value="1"/>
</dbReference>
<keyword evidence="2" id="KW-0238">DNA-binding</keyword>
<dbReference type="SMART" id="SM00342">
    <property type="entry name" value="HTH_ARAC"/>
    <property type="match status" value="1"/>
</dbReference>
<protein>
    <submittedName>
        <fullName evidence="5">AraC family transcriptional regulator</fullName>
    </submittedName>
</protein>
<accession>A0A847D7C3</accession>
<dbReference type="Pfam" id="PF12833">
    <property type="entry name" value="HTH_18"/>
    <property type="match status" value="1"/>
</dbReference>
<keyword evidence="3" id="KW-0804">Transcription</keyword>
<gene>
    <name evidence="5" type="ORF">GX662_09805</name>
</gene>
<dbReference type="InterPro" id="IPR009057">
    <property type="entry name" value="Homeodomain-like_sf"/>
</dbReference>
<evidence type="ECO:0000313" key="5">
    <source>
        <dbReference type="EMBL" id="NLD32528.1"/>
    </source>
</evidence>
<name>A0A847D7C3_9LACT</name>
<sequence length="323" mass="37563">MDLIALLSQESVIEKEQKKRHKFVPDLPELEGEATRAPKIKEHLFFENKDIYISKHNRYAAYPEHSHQFLELNYIVKGECRQIINGVPYLLKEGDILLMDTGSAHSIEARGKDDLLLNILFNNKSISINWLMNMNHHDSILYKILLTNNPLDTNAANFILFRNEQNEHIKQIINNMADEYFFPKVFSGKIISSYLPILIYELARSLPHEYSETFSKKDPFYEVLQLIDAEFTTLTLDAASKRLNFNKNYLSNMIKKRSGQTFTELLNEKRLLKANLLIESTEIPIQTILTEVGFSNKTYFYTCYKNRFHCLPSEVRKNGAASK</sequence>
<feature type="domain" description="HTH araC/xylS-type" evidence="4">
    <location>
        <begin position="221"/>
        <end position="318"/>
    </location>
</feature>
<proteinExistence type="predicted"/>
<dbReference type="InterPro" id="IPR014710">
    <property type="entry name" value="RmlC-like_jellyroll"/>
</dbReference>
<dbReference type="PANTHER" id="PTHR43280:SF28">
    <property type="entry name" value="HTH-TYPE TRANSCRIPTIONAL ACTIVATOR RHAS"/>
    <property type="match status" value="1"/>
</dbReference>
<dbReference type="RefSeq" id="WP_276647254.1">
    <property type="nucleotide sequence ID" value="NZ_JAAZCD010000222.1"/>
</dbReference>
<dbReference type="Gene3D" id="1.10.10.60">
    <property type="entry name" value="Homeodomain-like"/>
    <property type="match status" value="2"/>
</dbReference>
<evidence type="ECO:0000256" key="1">
    <source>
        <dbReference type="ARBA" id="ARBA00023015"/>
    </source>
</evidence>
<evidence type="ECO:0000256" key="3">
    <source>
        <dbReference type="ARBA" id="ARBA00023163"/>
    </source>
</evidence>
<comment type="caution">
    <text evidence="5">The sequence shown here is derived from an EMBL/GenBank/DDBJ whole genome shotgun (WGS) entry which is preliminary data.</text>
</comment>
<dbReference type="InterPro" id="IPR037923">
    <property type="entry name" value="HTH-like"/>
</dbReference>
<dbReference type="EMBL" id="JAAZCD010000222">
    <property type="protein sequence ID" value="NLD32528.1"/>
    <property type="molecule type" value="Genomic_DNA"/>
</dbReference>
<reference evidence="5 6" key="1">
    <citation type="journal article" date="2020" name="Biotechnol. Biofuels">
        <title>New insights from the biogas microbiome by comprehensive genome-resolved metagenomics of nearly 1600 species originating from multiple anaerobic digesters.</title>
        <authorList>
            <person name="Campanaro S."/>
            <person name="Treu L."/>
            <person name="Rodriguez-R L.M."/>
            <person name="Kovalovszki A."/>
            <person name="Ziels R.M."/>
            <person name="Maus I."/>
            <person name="Zhu X."/>
            <person name="Kougias P.G."/>
            <person name="Basile A."/>
            <person name="Luo G."/>
            <person name="Schluter A."/>
            <person name="Konstantinidis K.T."/>
            <person name="Angelidaki I."/>
        </authorList>
    </citation>
    <scope>NUCLEOTIDE SEQUENCE [LARGE SCALE GENOMIC DNA]</scope>
    <source>
        <strain evidence="5">AS07pgkLD_105</strain>
    </source>
</reference>
<evidence type="ECO:0000313" key="6">
    <source>
        <dbReference type="Proteomes" id="UP000589373"/>
    </source>
</evidence>
<dbReference type="GO" id="GO:0003700">
    <property type="term" value="F:DNA-binding transcription factor activity"/>
    <property type="evidence" value="ECO:0007669"/>
    <property type="project" value="InterPro"/>
</dbReference>
<dbReference type="PROSITE" id="PS01124">
    <property type="entry name" value="HTH_ARAC_FAMILY_2"/>
    <property type="match status" value="1"/>
</dbReference>
<dbReference type="Proteomes" id="UP000589373">
    <property type="component" value="Unassembled WGS sequence"/>
</dbReference>
<dbReference type="GO" id="GO:0043565">
    <property type="term" value="F:sequence-specific DNA binding"/>
    <property type="evidence" value="ECO:0007669"/>
    <property type="project" value="InterPro"/>
</dbReference>
<dbReference type="Pfam" id="PF02311">
    <property type="entry name" value="AraC_binding"/>
    <property type="match status" value="1"/>
</dbReference>
<dbReference type="InterPro" id="IPR018060">
    <property type="entry name" value="HTH_AraC"/>
</dbReference>
<dbReference type="SUPFAM" id="SSF51215">
    <property type="entry name" value="Regulatory protein AraC"/>
    <property type="match status" value="1"/>
</dbReference>
<dbReference type="SUPFAM" id="SSF46689">
    <property type="entry name" value="Homeodomain-like"/>
    <property type="match status" value="1"/>
</dbReference>
<dbReference type="InterPro" id="IPR003313">
    <property type="entry name" value="AraC-bd"/>
</dbReference>
<dbReference type="PANTHER" id="PTHR43280">
    <property type="entry name" value="ARAC-FAMILY TRANSCRIPTIONAL REGULATOR"/>
    <property type="match status" value="1"/>
</dbReference>
<dbReference type="Gene3D" id="2.60.120.10">
    <property type="entry name" value="Jelly Rolls"/>
    <property type="match status" value="1"/>
</dbReference>
<organism evidence="5 6">
    <name type="scientific">Trichococcus flocculiformis</name>
    <dbReference type="NCBI Taxonomy" id="82803"/>
    <lineage>
        <taxon>Bacteria</taxon>
        <taxon>Bacillati</taxon>
        <taxon>Bacillota</taxon>
        <taxon>Bacilli</taxon>
        <taxon>Lactobacillales</taxon>
        <taxon>Carnobacteriaceae</taxon>
        <taxon>Trichococcus</taxon>
    </lineage>
</organism>
<dbReference type="AlphaFoldDB" id="A0A847D7C3"/>
<evidence type="ECO:0000256" key="2">
    <source>
        <dbReference type="ARBA" id="ARBA00023125"/>
    </source>
</evidence>
<keyword evidence="1" id="KW-0805">Transcription regulation</keyword>